<dbReference type="Proteomes" id="UP001151760">
    <property type="component" value="Unassembled WGS sequence"/>
</dbReference>
<dbReference type="EMBL" id="BQNB010015614">
    <property type="protein sequence ID" value="GJT42066.1"/>
    <property type="molecule type" value="Genomic_DNA"/>
</dbReference>
<gene>
    <name evidence="1" type="ORF">Tco_0941931</name>
</gene>
<evidence type="ECO:0000313" key="2">
    <source>
        <dbReference type="Proteomes" id="UP001151760"/>
    </source>
</evidence>
<reference evidence="1" key="2">
    <citation type="submission" date="2022-01" db="EMBL/GenBank/DDBJ databases">
        <authorList>
            <person name="Yamashiro T."/>
            <person name="Shiraishi A."/>
            <person name="Satake H."/>
            <person name="Nakayama K."/>
        </authorList>
    </citation>
    <scope>NUCLEOTIDE SEQUENCE</scope>
</reference>
<sequence>MDRLDKRSSSMVRISTLHLYKEEVDAEFKEVYAPVMRTASAAAKPCQGDSLEFYLITGNIYTEKRGTVVVTTVFDERVIEVESYRIGELSKQRVIEAESYQSKELSDSELSE</sequence>
<name>A0ABQ5DSA2_9ASTR</name>
<organism evidence="1 2">
    <name type="scientific">Tanacetum coccineum</name>
    <dbReference type="NCBI Taxonomy" id="301880"/>
    <lineage>
        <taxon>Eukaryota</taxon>
        <taxon>Viridiplantae</taxon>
        <taxon>Streptophyta</taxon>
        <taxon>Embryophyta</taxon>
        <taxon>Tracheophyta</taxon>
        <taxon>Spermatophyta</taxon>
        <taxon>Magnoliopsida</taxon>
        <taxon>eudicotyledons</taxon>
        <taxon>Gunneridae</taxon>
        <taxon>Pentapetalae</taxon>
        <taxon>asterids</taxon>
        <taxon>campanulids</taxon>
        <taxon>Asterales</taxon>
        <taxon>Asteraceae</taxon>
        <taxon>Asteroideae</taxon>
        <taxon>Anthemideae</taxon>
        <taxon>Anthemidinae</taxon>
        <taxon>Tanacetum</taxon>
    </lineage>
</organism>
<comment type="caution">
    <text evidence="1">The sequence shown here is derived from an EMBL/GenBank/DDBJ whole genome shotgun (WGS) entry which is preliminary data.</text>
</comment>
<protein>
    <submittedName>
        <fullName evidence="1">Uncharacterized protein</fullName>
    </submittedName>
</protein>
<evidence type="ECO:0000313" key="1">
    <source>
        <dbReference type="EMBL" id="GJT42066.1"/>
    </source>
</evidence>
<reference evidence="1" key="1">
    <citation type="journal article" date="2022" name="Int. J. Mol. Sci.">
        <title>Draft Genome of Tanacetum Coccineum: Genomic Comparison of Closely Related Tanacetum-Family Plants.</title>
        <authorList>
            <person name="Yamashiro T."/>
            <person name="Shiraishi A."/>
            <person name="Nakayama K."/>
            <person name="Satake H."/>
        </authorList>
    </citation>
    <scope>NUCLEOTIDE SEQUENCE</scope>
</reference>
<proteinExistence type="predicted"/>
<accession>A0ABQ5DSA2</accession>
<keyword evidence="2" id="KW-1185">Reference proteome</keyword>